<feature type="binding site" evidence="8">
    <location>
        <position position="336"/>
    </location>
    <ligand>
        <name>Zn(2+)</name>
        <dbReference type="ChEBI" id="CHEBI:29105"/>
        <note>catalytic</note>
    </ligand>
</feature>
<feature type="binding site" evidence="8">
    <location>
        <position position="342"/>
    </location>
    <ligand>
        <name>Zn(2+)</name>
        <dbReference type="ChEBI" id="CHEBI:29105"/>
        <note>catalytic</note>
    </ligand>
</feature>
<evidence type="ECO:0000256" key="1">
    <source>
        <dbReference type="ARBA" id="ARBA00022670"/>
    </source>
</evidence>
<keyword evidence="3" id="KW-0378">Hydrolase</keyword>
<evidence type="ECO:0000256" key="8">
    <source>
        <dbReference type="PROSITE-ProRule" id="PRU00276"/>
    </source>
</evidence>
<evidence type="ECO:0000313" key="11">
    <source>
        <dbReference type="Proteomes" id="UP001634394"/>
    </source>
</evidence>
<comment type="caution">
    <text evidence="10">The sequence shown here is derived from an EMBL/GenBank/DDBJ whole genome shotgun (WGS) entry which is preliminary data.</text>
</comment>
<protein>
    <recommendedName>
        <fullName evidence="9">Peptidase M12B domain-containing protein</fullName>
    </recommendedName>
</protein>
<gene>
    <name evidence="10" type="ORF">ACJMK2_039424</name>
</gene>
<evidence type="ECO:0000256" key="6">
    <source>
        <dbReference type="ARBA" id="ARBA00023157"/>
    </source>
</evidence>
<dbReference type="PANTHER" id="PTHR11905">
    <property type="entry name" value="ADAM A DISINTEGRIN AND METALLOPROTEASE DOMAIN"/>
    <property type="match status" value="1"/>
</dbReference>
<organism evidence="10 11">
    <name type="scientific">Sinanodonta woodiana</name>
    <name type="common">Chinese pond mussel</name>
    <name type="synonym">Anodonta woodiana</name>
    <dbReference type="NCBI Taxonomy" id="1069815"/>
    <lineage>
        <taxon>Eukaryota</taxon>
        <taxon>Metazoa</taxon>
        <taxon>Spiralia</taxon>
        <taxon>Lophotrochozoa</taxon>
        <taxon>Mollusca</taxon>
        <taxon>Bivalvia</taxon>
        <taxon>Autobranchia</taxon>
        <taxon>Heteroconchia</taxon>
        <taxon>Palaeoheterodonta</taxon>
        <taxon>Unionida</taxon>
        <taxon>Unionoidea</taxon>
        <taxon>Unionidae</taxon>
        <taxon>Unioninae</taxon>
        <taxon>Sinanodonta</taxon>
    </lineage>
</organism>
<keyword evidence="2 8" id="KW-0479">Metal-binding</keyword>
<dbReference type="Gene3D" id="3.40.390.10">
    <property type="entry name" value="Collagenase (Catalytic Domain)"/>
    <property type="match status" value="1"/>
</dbReference>
<evidence type="ECO:0000256" key="7">
    <source>
        <dbReference type="ARBA" id="ARBA00023180"/>
    </source>
</evidence>
<dbReference type="GO" id="GO:0006508">
    <property type="term" value="P:proteolysis"/>
    <property type="evidence" value="ECO:0007669"/>
    <property type="project" value="UniProtKB-KW"/>
</dbReference>
<dbReference type="GO" id="GO:0008237">
    <property type="term" value="F:metallopeptidase activity"/>
    <property type="evidence" value="ECO:0007669"/>
    <property type="project" value="UniProtKB-KW"/>
</dbReference>
<evidence type="ECO:0000256" key="3">
    <source>
        <dbReference type="ARBA" id="ARBA00022801"/>
    </source>
</evidence>
<dbReference type="InterPro" id="IPR001590">
    <property type="entry name" value="Peptidase_M12B"/>
</dbReference>
<dbReference type="PANTHER" id="PTHR11905:SF159">
    <property type="entry name" value="ADAM METALLOPROTEASE"/>
    <property type="match status" value="1"/>
</dbReference>
<evidence type="ECO:0000256" key="4">
    <source>
        <dbReference type="ARBA" id="ARBA00022833"/>
    </source>
</evidence>
<dbReference type="GO" id="GO:0046872">
    <property type="term" value="F:metal ion binding"/>
    <property type="evidence" value="ECO:0007669"/>
    <property type="project" value="UniProtKB-KW"/>
</dbReference>
<evidence type="ECO:0000313" key="10">
    <source>
        <dbReference type="EMBL" id="KAL3871425.1"/>
    </source>
</evidence>
<proteinExistence type="predicted"/>
<name>A0ABD3WD34_SINWO</name>
<dbReference type="InterPro" id="IPR024079">
    <property type="entry name" value="MetalloPept_cat_dom_sf"/>
</dbReference>
<dbReference type="Gene3D" id="3.40.1620.60">
    <property type="match status" value="1"/>
</dbReference>
<keyword evidence="1" id="KW-0645">Protease</keyword>
<feature type="domain" description="Peptidase M12B" evidence="9">
    <location>
        <begin position="162"/>
        <end position="393"/>
    </location>
</feature>
<keyword evidence="6" id="KW-1015">Disulfide bond</keyword>
<sequence>MTTQFEANKRTHCDVDRFDDLTFRISYRSNFLTLNLKKNQRNDRKVDMYVLRDFKEDQSLLEETSFLEKKNLAYYQDRENNAAMIVRCAKRKNGQYERIINGYIRLGDRNYDLRPADTDIKLRHNDVSDLLGTPYILHEQSLIRTDSSATQNDKKNKVRSVYWIEIAVLIDSSVWDLFSRLVETNSVRDRDDIVQRKIREAFSLYIQGVNLLYSEIDDRAIDISISLPTFFFLKPGQFKHGHSKVRTHKGKSYIDADDYMLDLKHWDMTVGSKSKVEYDHAMIFTRHDLFTGSITKNDISGVSELGHVCDQGKRVSIIEMGDFFSTVTNAAHELGHNLGAFHDGEGDAKACNPDDQFIMAPDDKEFIENELYSRNPWLFSNCSIESFKKTLQNKTCVTNKGVFFSNGEWMRYVAKEPGEAYSVNEQCALINGPNSKSCGAASPKTCLFMKCTDPNTGKCMSANFRAARGTTCGMYMWCIEGMCVAKDFK</sequence>
<dbReference type="Pfam" id="PF01421">
    <property type="entry name" value="Reprolysin"/>
    <property type="match status" value="1"/>
</dbReference>
<dbReference type="PROSITE" id="PS50215">
    <property type="entry name" value="ADAM_MEPRO"/>
    <property type="match status" value="1"/>
</dbReference>
<dbReference type="Proteomes" id="UP001634394">
    <property type="component" value="Unassembled WGS sequence"/>
</dbReference>
<dbReference type="SUPFAM" id="SSF55486">
    <property type="entry name" value="Metalloproteases ('zincins'), catalytic domain"/>
    <property type="match status" value="1"/>
</dbReference>
<comment type="caution">
    <text evidence="8">Lacks conserved residue(s) required for the propagation of feature annotation.</text>
</comment>
<accession>A0ABD3WD34</accession>
<dbReference type="InterPro" id="IPR041645">
    <property type="entry name" value="ADAMTS_CR_2"/>
</dbReference>
<evidence type="ECO:0000259" key="9">
    <source>
        <dbReference type="PROSITE" id="PS50215"/>
    </source>
</evidence>
<keyword evidence="11" id="KW-1185">Reference proteome</keyword>
<keyword evidence="7" id="KW-0325">Glycoprotein</keyword>
<evidence type="ECO:0000256" key="5">
    <source>
        <dbReference type="ARBA" id="ARBA00023049"/>
    </source>
</evidence>
<evidence type="ECO:0000256" key="2">
    <source>
        <dbReference type="ARBA" id="ARBA00022723"/>
    </source>
</evidence>
<reference evidence="10 11" key="1">
    <citation type="submission" date="2024-11" db="EMBL/GenBank/DDBJ databases">
        <title>Chromosome-level genome assembly of the freshwater bivalve Anodonta woodiana.</title>
        <authorList>
            <person name="Chen X."/>
        </authorList>
    </citation>
    <scope>NUCLEOTIDE SEQUENCE [LARGE SCALE GENOMIC DNA]</scope>
    <source>
        <strain evidence="10">MN2024</strain>
        <tissue evidence="10">Gills</tissue>
    </source>
</reference>
<feature type="active site" evidence="8">
    <location>
        <position position="333"/>
    </location>
</feature>
<dbReference type="Pfam" id="PF17771">
    <property type="entry name" value="ADAMTS_CR_2"/>
    <property type="match status" value="1"/>
</dbReference>
<keyword evidence="4 8" id="KW-0862">Zinc</keyword>
<dbReference type="EMBL" id="JBJQND010000007">
    <property type="protein sequence ID" value="KAL3871425.1"/>
    <property type="molecule type" value="Genomic_DNA"/>
</dbReference>
<feature type="binding site" evidence="8">
    <location>
        <position position="332"/>
    </location>
    <ligand>
        <name>Zn(2+)</name>
        <dbReference type="ChEBI" id="CHEBI:29105"/>
        <note>catalytic</note>
    </ligand>
</feature>
<dbReference type="AlphaFoldDB" id="A0ABD3WD34"/>
<keyword evidence="5" id="KW-0482">Metalloprotease</keyword>